<proteinExistence type="inferred from homology"/>
<feature type="domain" description="PDZ" evidence="5">
    <location>
        <begin position="275"/>
        <end position="334"/>
    </location>
</feature>
<evidence type="ECO:0000256" key="4">
    <source>
        <dbReference type="SAM" id="SignalP"/>
    </source>
</evidence>
<dbReference type="PANTHER" id="PTHR22939:SF129">
    <property type="entry name" value="SERINE PROTEASE HTRA2, MITOCHONDRIAL"/>
    <property type="match status" value="1"/>
</dbReference>
<dbReference type="EC" id="3.4.21.107" evidence="6"/>
<dbReference type="AlphaFoldDB" id="A0A7W7YIB0"/>
<dbReference type="Gene3D" id="2.30.42.10">
    <property type="match status" value="2"/>
</dbReference>
<keyword evidence="7" id="KW-1185">Reference proteome</keyword>
<sequence>MLTRYLFYFLSFVSGVVSADSLERTGSLEAQISRDHAPLLGGGQVVLSYADVVEKVRDSVVTVFVTQQKIAEPENSSSEGNPFDLSQKKRMEAEPEDEAFKGSGSGVIISSEGWIITNAHVVNQADKISVRLRGQETDIEALVAGMDPATDIALLKIQQPTLKAATLADSLRVRPGDVVLAIGSPFGLEQTITLGIISATGRGALGLIEGGMEDFIQTDAAINPGNSGGPLLDGLGRVVGINTARYWGDNIGFAVPVNLVLKVASDLHRYGWVVRGFLGVHTLEVTPKLIEDLKLPKKAKGVLVKSVETGEAADLAGFKEADLIVEVNGRKVENGMRFRLGLASLQPGDKATFEVLRQGQKISLQAIMGEPPELKRLQAEKAQTPDVVEWAPGLWVAEASRDWKMRFKLSPQVAGLIVTQDLKSKDGTTQLRAGDQILLINGQPAQNHAQARSRLATLKAPTLLLKIRSGQEERFIAIPR</sequence>
<feature type="signal peptide" evidence="4">
    <location>
        <begin position="1"/>
        <end position="19"/>
    </location>
</feature>
<dbReference type="Pfam" id="PF13180">
    <property type="entry name" value="PDZ_2"/>
    <property type="match status" value="1"/>
</dbReference>
<dbReference type="SUPFAM" id="SSF50494">
    <property type="entry name" value="Trypsin-like serine proteases"/>
    <property type="match status" value="1"/>
</dbReference>
<keyword evidence="4" id="KW-0732">Signal</keyword>
<organism evidence="6 7">
    <name type="scientific">Prosthecobacter dejongeii</name>
    <dbReference type="NCBI Taxonomy" id="48465"/>
    <lineage>
        <taxon>Bacteria</taxon>
        <taxon>Pseudomonadati</taxon>
        <taxon>Verrucomicrobiota</taxon>
        <taxon>Verrucomicrobiia</taxon>
        <taxon>Verrucomicrobiales</taxon>
        <taxon>Verrucomicrobiaceae</taxon>
        <taxon>Prosthecobacter</taxon>
    </lineage>
</organism>
<feature type="chain" id="PRO_5030508590" evidence="4">
    <location>
        <begin position="20"/>
        <end position="480"/>
    </location>
</feature>
<dbReference type="PRINTS" id="PR00834">
    <property type="entry name" value="PROTEASES2C"/>
</dbReference>
<dbReference type="InterPro" id="IPR036034">
    <property type="entry name" value="PDZ_sf"/>
</dbReference>
<dbReference type="GO" id="GO:0004252">
    <property type="term" value="F:serine-type endopeptidase activity"/>
    <property type="evidence" value="ECO:0007669"/>
    <property type="project" value="InterPro"/>
</dbReference>
<protein>
    <submittedName>
        <fullName evidence="6">Serine protease Do</fullName>
        <ecNumber evidence="6">3.4.21.107</ecNumber>
    </submittedName>
</protein>
<dbReference type="Proteomes" id="UP000534294">
    <property type="component" value="Unassembled WGS sequence"/>
</dbReference>
<gene>
    <name evidence="6" type="ORF">HNQ64_000893</name>
</gene>
<comment type="caution">
    <text evidence="6">The sequence shown here is derived from an EMBL/GenBank/DDBJ whole genome shotgun (WGS) entry which is preliminary data.</text>
</comment>
<evidence type="ECO:0000313" key="7">
    <source>
        <dbReference type="Proteomes" id="UP000534294"/>
    </source>
</evidence>
<comment type="similarity">
    <text evidence="1">Belongs to the peptidase S1C family.</text>
</comment>
<dbReference type="RefSeq" id="WP_184205722.1">
    <property type="nucleotide sequence ID" value="NZ_JACHIF010000001.1"/>
</dbReference>
<keyword evidence="3 6" id="KW-0378">Hydrolase</keyword>
<dbReference type="Gene3D" id="2.40.10.120">
    <property type="match status" value="1"/>
</dbReference>
<dbReference type="GO" id="GO:0006508">
    <property type="term" value="P:proteolysis"/>
    <property type="evidence" value="ECO:0007669"/>
    <property type="project" value="UniProtKB-KW"/>
</dbReference>
<reference evidence="6 7" key="1">
    <citation type="submission" date="2020-08" db="EMBL/GenBank/DDBJ databases">
        <title>Genomic Encyclopedia of Type Strains, Phase IV (KMG-IV): sequencing the most valuable type-strain genomes for metagenomic binning, comparative biology and taxonomic classification.</title>
        <authorList>
            <person name="Goeker M."/>
        </authorList>
    </citation>
    <scope>NUCLEOTIDE SEQUENCE [LARGE SCALE GENOMIC DNA]</scope>
    <source>
        <strain evidence="6 7">DSM 12251</strain>
    </source>
</reference>
<name>A0A7W7YIB0_9BACT</name>
<dbReference type="InterPro" id="IPR001940">
    <property type="entry name" value="Peptidase_S1C"/>
</dbReference>
<dbReference type="SMART" id="SM00228">
    <property type="entry name" value="PDZ"/>
    <property type="match status" value="2"/>
</dbReference>
<evidence type="ECO:0000259" key="5">
    <source>
        <dbReference type="PROSITE" id="PS50106"/>
    </source>
</evidence>
<dbReference type="EMBL" id="JACHIF010000001">
    <property type="protein sequence ID" value="MBB5036659.1"/>
    <property type="molecule type" value="Genomic_DNA"/>
</dbReference>
<dbReference type="SUPFAM" id="SSF50156">
    <property type="entry name" value="PDZ domain-like"/>
    <property type="match status" value="2"/>
</dbReference>
<evidence type="ECO:0000313" key="6">
    <source>
        <dbReference type="EMBL" id="MBB5036659.1"/>
    </source>
</evidence>
<evidence type="ECO:0000256" key="2">
    <source>
        <dbReference type="ARBA" id="ARBA00022670"/>
    </source>
</evidence>
<dbReference type="PROSITE" id="PS50106">
    <property type="entry name" value="PDZ"/>
    <property type="match status" value="1"/>
</dbReference>
<dbReference type="InterPro" id="IPR009003">
    <property type="entry name" value="Peptidase_S1_PA"/>
</dbReference>
<dbReference type="PANTHER" id="PTHR22939">
    <property type="entry name" value="SERINE PROTEASE FAMILY S1C HTRA-RELATED"/>
    <property type="match status" value="1"/>
</dbReference>
<keyword evidence="2 6" id="KW-0645">Protease</keyword>
<dbReference type="Pfam" id="PF13365">
    <property type="entry name" value="Trypsin_2"/>
    <property type="match status" value="1"/>
</dbReference>
<accession>A0A7W7YIB0</accession>
<dbReference type="InterPro" id="IPR001478">
    <property type="entry name" value="PDZ"/>
</dbReference>
<evidence type="ECO:0000256" key="1">
    <source>
        <dbReference type="ARBA" id="ARBA00010541"/>
    </source>
</evidence>
<evidence type="ECO:0000256" key="3">
    <source>
        <dbReference type="ARBA" id="ARBA00022801"/>
    </source>
</evidence>